<organism evidence="1 2">
    <name type="scientific">Ruegeria conchae</name>
    <dbReference type="NCBI Taxonomy" id="981384"/>
    <lineage>
        <taxon>Bacteria</taxon>
        <taxon>Pseudomonadati</taxon>
        <taxon>Pseudomonadota</taxon>
        <taxon>Alphaproteobacteria</taxon>
        <taxon>Rhodobacterales</taxon>
        <taxon>Roseobacteraceae</taxon>
        <taxon>Ruegeria</taxon>
    </lineage>
</organism>
<dbReference type="AlphaFoldDB" id="A0A497YZN4"/>
<name>A0A497YZN4_9RHOB</name>
<keyword evidence="2" id="KW-1185">Reference proteome</keyword>
<dbReference type="InterPro" id="IPR008727">
    <property type="entry name" value="PAAR_motif"/>
</dbReference>
<dbReference type="EMBL" id="RCCT01000009">
    <property type="protein sequence ID" value="RLJ98495.1"/>
    <property type="molecule type" value="Genomic_DNA"/>
</dbReference>
<evidence type="ECO:0000313" key="2">
    <source>
        <dbReference type="Proteomes" id="UP000271700"/>
    </source>
</evidence>
<dbReference type="Pfam" id="PF05488">
    <property type="entry name" value="PAAR_motif"/>
    <property type="match status" value="1"/>
</dbReference>
<reference evidence="1 2" key="1">
    <citation type="submission" date="2018-10" db="EMBL/GenBank/DDBJ databases">
        <title>Genomic Encyclopedia of Archaeal and Bacterial Type Strains, Phase II (KMG-II): from individual species to whole genera.</title>
        <authorList>
            <person name="Goeker M."/>
        </authorList>
    </citation>
    <scope>NUCLEOTIDE SEQUENCE [LARGE SCALE GENOMIC DNA]</scope>
    <source>
        <strain evidence="1 2">DSM 29317</strain>
    </source>
</reference>
<evidence type="ECO:0000313" key="1">
    <source>
        <dbReference type="EMBL" id="RLJ98495.1"/>
    </source>
</evidence>
<proteinExistence type="predicted"/>
<dbReference type="STRING" id="981384.GCA_000192475_00309"/>
<dbReference type="Proteomes" id="UP000271700">
    <property type="component" value="Unassembled WGS sequence"/>
</dbReference>
<dbReference type="OrthoDB" id="197187at2"/>
<gene>
    <name evidence="1" type="ORF">CLV75_4195</name>
</gene>
<dbReference type="RefSeq" id="WP_010443407.1">
    <property type="nucleotide sequence ID" value="NZ_AEYW01000024.1"/>
</dbReference>
<protein>
    <submittedName>
        <fullName evidence="1">Putative Zn-binding protein involved in type VI secretion</fullName>
    </submittedName>
</protein>
<sequence>MGFPQARVTDLHACTLPAPPPAPPPPAPVPMPIMPPCCPTVLVSKLPAARVTDLATPAFPHPILKGSATVLIGKLPAARVMDTCACGGPILPPCCPTVLVGG</sequence>
<dbReference type="Gene3D" id="2.60.200.60">
    <property type="match status" value="1"/>
</dbReference>
<accession>A0A497YZN4</accession>
<comment type="caution">
    <text evidence="1">The sequence shown here is derived from an EMBL/GenBank/DDBJ whole genome shotgun (WGS) entry which is preliminary data.</text>
</comment>